<evidence type="ECO:0000256" key="4">
    <source>
        <dbReference type="SAM" id="SignalP"/>
    </source>
</evidence>
<evidence type="ECO:0000256" key="3">
    <source>
        <dbReference type="ARBA" id="ARBA00023098"/>
    </source>
</evidence>
<evidence type="ECO:0000313" key="6">
    <source>
        <dbReference type="Proteomes" id="UP000320653"/>
    </source>
</evidence>
<dbReference type="SUPFAM" id="SSF53474">
    <property type="entry name" value="alpha/beta-Hydrolases"/>
    <property type="match status" value="1"/>
</dbReference>
<feature type="signal peptide" evidence="4">
    <location>
        <begin position="1"/>
        <end position="22"/>
    </location>
</feature>
<proteinExistence type="predicted"/>
<feature type="chain" id="PRO_5022147076" evidence="4">
    <location>
        <begin position="23"/>
        <end position="356"/>
    </location>
</feature>
<dbReference type="RefSeq" id="WP_145638422.1">
    <property type="nucleotide sequence ID" value="NZ_VIWP01000004.1"/>
</dbReference>
<dbReference type="GO" id="GO:0016042">
    <property type="term" value="P:lipid catabolic process"/>
    <property type="evidence" value="ECO:0007669"/>
    <property type="project" value="UniProtKB-KW"/>
</dbReference>
<organism evidence="5 6">
    <name type="scientific">Neorhizobium alkalisoli</name>
    <dbReference type="NCBI Taxonomy" id="528178"/>
    <lineage>
        <taxon>Bacteria</taxon>
        <taxon>Pseudomonadati</taxon>
        <taxon>Pseudomonadota</taxon>
        <taxon>Alphaproteobacteria</taxon>
        <taxon>Hyphomicrobiales</taxon>
        <taxon>Rhizobiaceae</taxon>
        <taxon>Rhizobium/Agrobacterium group</taxon>
        <taxon>Neorhizobium</taxon>
    </lineage>
</organism>
<dbReference type="GO" id="GO:0003847">
    <property type="term" value="F:1-alkyl-2-acetylglycerophosphocholine esterase activity"/>
    <property type="evidence" value="ECO:0007669"/>
    <property type="project" value="TreeGrafter"/>
</dbReference>
<dbReference type="PANTHER" id="PTHR10272">
    <property type="entry name" value="PLATELET-ACTIVATING FACTOR ACETYLHYDROLASE"/>
    <property type="match status" value="1"/>
</dbReference>
<keyword evidence="2" id="KW-0442">Lipid degradation</keyword>
<accession>A0A561QRH9</accession>
<dbReference type="PIRSF" id="PIRSF031982">
    <property type="entry name" value="UCP031982_abhydr"/>
    <property type="match status" value="1"/>
</dbReference>
<protein>
    <submittedName>
        <fullName evidence="5">Putative dienelactone hydrolase</fullName>
    </submittedName>
</protein>
<evidence type="ECO:0000313" key="5">
    <source>
        <dbReference type="EMBL" id="TWF52959.1"/>
    </source>
</evidence>
<dbReference type="InterPro" id="IPR029058">
    <property type="entry name" value="AB_hydrolase_fold"/>
</dbReference>
<evidence type="ECO:0000256" key="1">
    <source>
        <dbReference type="ARBA" id="ARBA00022801"/>
    </source>
</evidence>
<keyword evidence="3" id="KW-0443">Lipid metabolism</keyword>
<dbReference type="InterPro" id="IPR016986">
    <property type="entry name" value="UCP031982_abhydr"/>
</dbReference>
<evidence type="ECO:0000256" key="2">
    <source>
        <dbReference type="ARBA" id="ARBA00022963"/>
    </source>
</evidence>
<gene>
    <name evidence="5" type="ORF">FHW37_104229</name>
</gene>
<keyword evidence="6" id="KW-1185">Reference proteome</keyword>
<reference evidence="5 6" key="1">
    <citation type="submission" date="2019-06" db="EMBL/GenBank/DDBJ databases">
        <title>Sorghum-associated microbial communities from plants grown in Nebraska, USA.</title>
        <authorList>
            <person name="Schachtman D."/>
        </authorList>
    </citation>
    <scope>NUCLEOTIDE SEQUENCE [LARGE SCALE GENOMIC DNA]</scope>
    <source>
        <strain evidence="5 6">1225</strain>
    </source>
</reference>
<sequence length="356" mass="37606">MQKIPALVIALTAVLYGSTALSAETVGVRKISVVSQDNPRPLAVTVWYPAKADGEVAPSSGNRVFESIPVSANASVRDGRFPLILISHGSGSRAEGMGWIATKLAEAGFIVAGPNHPGTTSGDSTPAATPKVWERTKDISTIITMLSADKHWAASIDPARVGALGFSLGGTTVMELAGARGDLSAYQRYCVENPEMMDCHWFRGGHGFADGEQVSVDPLDLGSIDKARFEQSNRDDRIKAVVAVDPGLATAFQPESLKEIKIPLALINLGSPGHVPVAVLADKLANQITGSNYAQVSDADHFSFLPVCKPGAADFLKSVGEPDPICAETARPRKDIHAELERQIVGAFTSMLKPGN</sequence>
<dbReference type="Proteomes" id="UP000320653">
    <property type="component" value="Unassembled WGS sequence"/>
</dbReference>
<comment type="caution">
    <text evidence="5">The sequence shown here is derived from an EMBL/GenBank/DDBJ whole genome shotgun (WGS) entry which is preliminary data.</text>
</comment>
<dbReference type="OrthoDB" id="9814760at2"/>
<dbReference type="PANTHER" id="PTHR10272:SF0">
    <property type="entry name" value="PLATELET-ACTIVATING FACTOR ACETYLHYDROLASE"/>
    <property type="match status" value="1"/>
</dbReference>
<name>A0A561QRH9_9HYPH</name>
<dbReference type="AlphaFoldDB" id="A0A561QRH9"/>
<keyword evidence="4" id="KW-0732">Signal</keyword>
<dbReference type="EMBL" id="VIWP01000004">
    <property type="protein sequence ID" value="TWF52959.1"/>
    <property type="molecule type" value="Genomic_DNA"/>
</dbReference>
<dbReference type="Gene3D" id="3.40.50.1820">
    <property type="entry name" value="alpha/beta hydrolase"/>
    <property type="match status" value="1"/>
</dbReference>
<keyword evidence="1 5" id="KW-0378">Hydrolase</keyword>